<organism evidence="2 3">
    <name type="scientific">Gordonia rubripertincta</name>
    <name type="common">Rhodococcus corallinus</name>
    <dbReference type="NCBI Taxonomy" id="36822"/>
    <lineage>
        <taxon>Bacteria</taxon>
        <taxon>Bacillati</taxon>
        <taxon>Actinomycetota</taxon>
        <taxon>Actinomycetes</taxon>
        <taxon>Mycobacteriales</taxon>
        <taxon>Gordoniaceae</taxon>
        <taxon>Gordonia</taxon>
    </lineage>
</organism>
<accession>A0ABT4MZY8</accession>
<feature type="domain" description="Rhamnogalacturonase A/B/Epimerase-like pectate lyase" evidence="1">
    <location>
        <begin position="38"/>
        <end position="79"/>
    </location>
</feature>
<protein>
    <submittedName>
        <fullName evidence="2">Glycosyl hydrolase family 28-related protein</fullName>
    </submittedName>
</protein>
<dbReference type="InterPro" id="IPR006311">
    <property type="entry name" value="TAT_signal"/>
</dbReference>
<dbReference type="GO" id="GO:0016787">
    <property type="term" value="F:hydrolase activity"/>
    <property type="evidence" value="ECO:0007669"/>
    <property type="project" value="UniProtKB-KW"/>
</dbReference>
<proteinExistence type="predicted"/>
<dbReference type="SMART" id="SM00710">
    <property type="entry name" value="PbH1"/>
    <property type="match status" value="7"/>
</dbReference>
<dbReference type="InterPro" id="IPR006626">
    <property type="entry name" value="PbH1"/>
</dbReference>
<dbReference type="RefSeq" id="WP_301572678.1">
    <property type="nucleotide sequence ID" value="NZ_JAPWIE010000005.1"/>
</dbReference>
<gene>
    <name evidence="2" type="ORF">O4213_17435</name>
</gene>
<dbReference type="Proteomes" id="UP001067235">
    <property type="component" value="Unassembled WGS sequence"/>
</dbReference>
<dbReference type="SUPFAM" id="SSF51126">
    <property type="entry name" value="Pectin lyase-like"/>
    <property type="match status" value="1"/>
</dbReference>
<keyword evidence="3" id="KW-1185">Reference proteome</keyword>
<dbReference type="InterPro" id="IPR012334">
    <property type="entry name" value="Pectin_lyas_fold"/>
</dbReference>
<name>A0ABT4MZY8_GORRU</name>
<reference evidence="2" key="1">
    <citation type="submission" date="2022-12" db="EMBL/GenBank/DDBJ databases">
        <authorList>
            <person name="Krivoruchko A.V."/>
            <person name="Elkin A."/>
        </authorList>
    </citation>
    <scope>NUCLEOTIDE SEQUENCE</scope>
    <source>
        <strain evidence="2">IEGM 1388</strain>
    </source>
</reference>
<dbReference type="EMBL" id="JAPWIE010000005">
    <property type="protein sequence ID" value="MCZ4551776.1"/>
    <property type="molecule type" value="Genomic_DNA"/>
</dbReference>
<keyword evidence="2" id="KW-0378">Hydrolase</keyword>
<evidence type="ECO:0000313" key="2">
    <source>
        <dbReference type="EMBL" id="MCZ4551776.1"/>
    </source>
</evidence>
<dbReference type="Gene3D" id="2.160.20.10">
    <property type="entry name" value="Single-stranded right-handed beta-helix, Pectin lyase-like"/>
    <property type="match status" value="1"/>
</dbReference>
<dbReference type="Pfam" id="PF12708">
    <property type="entry name" value="Pect-lyase_RHGA_epim"/>
    <property type="match status" value="1"/>
</dbReference>
<comment type="caution">
    <text evidence="2">The sequence shown here is derived from an EMBL/GenBank/DDBJ whole genome shotgun (WGS) entry which is preliminary data.</text>
</comment>
<dbReference type="InterPro" id="IPR011050">
    <property type="entry name" value="Pectin_lyase_fold/virulence"/>
</dbReference>
<sequence>MPEGSMSRLSRRGFIGIAAAAGVLATFPAVASGATRVIRDFGAVGNGVTDDSAAIRNAVAQLRSGDTLRFPAGKYRFAQRNPPGGAAMTIAGLSNITIEFEPGAELLMDNLAADGAGTSHGIVVRGPASRVTLRGVVVRWKTQPALRSMGDGIRVVGYPSTSSSVPAGWTGSKGPASYVSLLNCSVTSSPQAGVIMMGVSNPTVTGLRVTKTMADGLHFNACRRGKVSDYIATDTGDDALALVTYYSATNGFDNASQTFSLAQLGSWSDADFTISAVTVAGCRANGVRIAGANGATLTDLTIRGAQSAAGVVFDSASPGAAAGWQYAASRAIRLDRVTIENCQTGLQVLARPNGSTGDMFSRFGIDVSGLTIRACPRWSVILESLGAAASGITIRDCTATASQIASGTGIFGLATTRGVILGNITINSDAPVVAFSGDNSSLITATLIRVIVTAPANASAGPAVQFQGSDGTVKTVDVTWTAANAGWTPVRIVGRANSGCSPTNPPVKITTLRVVPTTLTRPREVTC</sequence>
<dbReference type="PROSITE" id="PS51318">
    <property type="entry name" value="TAT"/>
    <property type="match status" value="1"/>
</dbReference>
<evidence type="ECO:0000259" key="1">
    <source>
        <dbReference type="Pfam" id="PF12708"/>
    </source>
</evidence>
<evidence type="ECO:0000313" key="3">
    <source>
        <dbReference type="Proteomes" id="UP001067235"/>
    </source>
</evidence>
<dbReference type="InterPro" id="IPR024535">
    <property type="entry name" value="RHGA/B-epi-like_pectate_lyase"/>
</dbReference>